<feature type="domain" description="Caspase family p20" evidence="9">
    <location>
        <begin position="53"/>
        <end position="182"/>
    </location>
</feature>
<evidence type="ECO:0000256" key="4">
    <source>
        <dbReference type="ARBA" id="ARBA00022807"/>
    </source>
</evidence>
<evidence type="ECO:0000313" key="10">
    <source>
        <dbReference type="EMBL" id="KAL0894466.1"/>
    </source>
</evidence>
<dbReference type="InterPro" id="IPR029030">
    <property type="entry name" value="Caspase-like_dom_sf"/>
</dbReference>
<evidence type="ECO:0000256" key="2">
    <source>
        <dbReference type="ARBA" id="ARBA00022670"/>
    </source>
</evidence>
<dbReference type="PANTHER" id="PTHR10454">
    <property type="entry name" value="CASPASE"/>
    <property type="match status" value="1"/>
</dbReference>
<dbReference type="CDD" id="cd00032">
    <property type="entry name" value="CASc"/>
    <property type="match status" value="1"/>
</dbReference>
<accession>A0ABR3IDX7</accession>
<feature type="region of interest" description="Disordered" evidence="7">
    <location>
        <begin position="1"/>
        <end position="39"/>
    </location>
</feature>
<evidence type="ECO:0000256" key="1">
    <source>
        <dbReference type="ARBA" id="ARBA00010134"/>
    </source>
</evidence>
<keyword evidence="2" id="KW-0645">Protease</keyword>
<dbReference type="InterPro" id="IPR015917">
    <property type="entry name" value="Pept_C14A"/>
</dbReference>
<dbReference type="InterPro" id="IPR002138">
    <property type="entry name" value="Pept_C14_p10"/>
</dbReference>
<gene>
    <name evidence="10" type="ORF">ABMA27_013062</name>
</gene>
<dbReference type="PROSITE" id="PS50207">
    <property type="entry name" value="CASPASE_P10"/>
    <property type="match status" value="1"/>
</dbReference>
<dbReference type="PROSITE" id="PS01122">
    <property type="entry name" value="CASPASE_CYS"/>
    <property type="match status" value="1"/>
</dbReference>
<dbReference type="Gene3D" id="3.40.50.1460">
    <property type="match status" value="1"/>
</dbReference>
<name>A0ABR3IDX7_LOXSC</name>
<evidence type="ECO:0000256" key="5">
    <source>
        <dbReference type="ARBA" id="ARBA00023145"/>
    </source>
</evidence>
<dbReference type="Pfam" id="PF00656">
    <property type="entry name" value="Peptidase_C14"/>
    <property type="match status" value="1"/>
</dbReference>
<dbReference type="PRINTS" id="PR00376">
    <property type="entry name" value="IL1BCENZYME"/>
</dbReference>
<keyword evidence="3" id="KW-0378">Hydrolase</keyword>
<organism evidence="10 11">
    <name type="scientific">Loxostege sticticalis</name>
    <name type="common">Beet webworm moth</name>
    <dbReference type="NCBI Taxonomy" id="481309"/>
    <lineage>
        <taxon>Eukaryota</taxon>
        <taxon>Metazoa</taxon>
        <taxon>Ecdysozoa</taxon>
        <taxon>Arthropoda</taxon>
        <taxon>Hexapoda</taxon>
        <taxon>Insecta</taxon>
        <taxon>Pterygota</taxon>
        <taxon>Neoptera</taxon>
        <taxon>Endopterygota</taxon>
        <taxon>Lepidoptera</taxon>
        <taxon>Glossata</taxon>
        <taxon>Ditrysia</taxon>
        <taxon>Pyraloidea</taxon>
        <taxon>Crambidae</taxon>
        <taxon>Pyraustinae</taxon>
        <taxon>Loxostege</taxon>
    </lineage>
</organism>
<dbReference type="InterPro" id="IPR002398">
    <property type="entry name" value="Pept_C14"/>
</dbReference>
<dbReference type="PANTHER" id="PTHR10454:SF210">
    <property type="entry name" value="CASPASE-2"/>
    <property type="match status" value="1"/>
</dbReference>
<sequence length="289" mass="33248">MEGSEPDINFFNSKASNSSRNEQKPEEPAQDLTPGRREPVKNHPEFLYYDMSGEKFLLIFNHYKYLNTRYFGFKQPPTRKGTEQDVKALKKLFSELGFKVLTYNDYTHDQIIETVSRICQQDHSRTSCLAVAIMTHGEKGGELFAADRPYLLKDITNMFEGGHVSLVNKPKLFFIQACRGDLVDPGKTVQYDGDEENTLLVPTHMDFLLACSTVEDYISWRDIGGSWFFQELCSIIKTYHQDMDLLHMLTLVTRNVALGHSSNVPRDAKLDKKKQIPETRFTLTKLVKF</sequence>
<dbReference type="SMART" id="SM00115">
    <property type="entry name" value="CASc"/>
    <property type="match status" value="1"/>
</dbReference>
<dbReference type="SUPFAM" id="SSF52129">
    <property type="entry name" value="Caspase-like"/>
    <property type="match status" value="1"/>
</dbReference>
<dbReference type="PROSITE" id="PS01121">
    <property type="entry name" value="CASPASE_HIS"/>
    <property type="match status" value="1"/>
</dbReference>
<evidence type="ECO:0000256" key="3">
    <source>
        <dbReference type="ARBA" id="ARBA00022801"/>
    </source>
</evidence>
<dbReference type="InterPro" id="IPR011600">
    <property type="entry name" value="Pept_C14_caspase"/>
</dbReference>
<reference evidence="10 11" key="1">
    <citation type="submission" date="2024-06" db="EMBL/GenBank/DDBJ databases">
        <title>A chromosome-level genome assembly of beet webworm, Loxostege sticticalis.</title>
        <authorList>
            <person name="Zhang Y."/>
        </authorList>
    </citation>
    <scope>NUCLEOTIDE SEQUENCE [LARGE SCALE GENOMIC DNA]</scope>
    <source>
        <strain evidence="10">AQ026</strain>
        <tissue evidence="10">Whole body</tissue>
    </source>
</reference>
<comment type="similarity">
    <text evidence="1 6">Belongs to the peptidase C14A family.</text>
</comment>
<protein>
    <submittedName>
        <fullName evidence="10">Uncharacterized protein</fullName>
    </submittedName>
</protein>
<feature type="compositionally biased region" description="Polar residues" evidence="7">
    <location>
        <begin position="10"/>
        <end position="20"/>
    </location>
</feature>
<dbReference type="Proteomes" id="UP001549920">
    <property type="component" value="Unassembled WGS sequence"/>
</dbReference>
<proteinExistence type="inferred from homology"/>
<feature type="domain" description="Caspase family p10" evidence="8">
    <location>
        <begin position="201"/>
        <end position="289"/>
    </location>
</feature>
<evidence type="ECO:0000313" key="11">
    <source>
        <dbReference type="Proteomes" id="UP001549920"/>
    </source>
</evidence>
<evidence type="ECO:0000256" key="7">
    <source>
        <dbReference type="SAM" id="MobiDB-lite"/>
    </source>
</evidence>
<dbReference type="PROSITE" id="PS50208">
    <property type="entry name" value="CASPASE_P20"/>
    <property type="match status" value="1"/>
</dbReference>
<dbReference type="InterPro" id="IPR016129">
    <property type="entry name" value="Caspase_his_AS"/>
</dbReference>
<keyword evidence="4" id="KW-0788">Thiol protease</keyword>
<dbReference type="InterPro" id="IPR033139">
    <property type="entry name" value="Caspase_cys_AS"/>
</dbReference>
<dbReference type="InterPro" id="IPR001309">
    <property type="entry name" value="Pept_C14_p20"/>
</dbReference>
<comment type="caution">
    <text evidence="10">The sequence shown here is derived from an EMBL/GenBank/DDBJ whole genome shotgun (WGS) entry which is preliminary data.</text>
</comment>
<evidence type="ECO:0000256" key="6">
    <source>
        <dbReference type="RuleBase" id="RU003971"/>
    </source>
</evidence>
<keyword evidence="11" id="KW-1185">Reference proteome</keyword>
<dbReference type="EMBL" id="JBEUOH010000004">
    <property type="protein sequence ID" value="KAL0894466.1"/>
    <property type="molecule type" value="Genomic_DNA"/>
</dbReference>
<keyword evidence="5" id="KW-0865">Zymogen</keyword>
<evidence type="ECO:0000259" key="8">
    <source>
        <dbReference type="PROSITE" id="PS50207"/>
    </source>
</evidence>
<evidence type="ECO:0000259" key="9">
    <source>
        <dbReference type="PROSITE" id="PS50208"/>
    </source>
</evidence>